<dbReference type="PROSITE" id="PS00086">
    <property type="entry name" value="CYTOCHROME_P450"/>
    <property type="match status" value="1"/>
</dbReference>
<feature type="binding site" description="axial binding residue" evidence="9">
    <location>
        <position position="127"/>
    </location>
    <ligand>
        <name>heme</name>
        <dbReference type="ChEBI" id="CHEBI:30413"/>
    </ligand>
    <ligandPart>
        <name>Fe</name>
        <dbReference type="ChEBI" id="CHEBI:18248"/>
    </ligandPart>
</feature>
<evidence type="ECO:0000256" key="6">
    <source>
        <dbReference type="ARBA" id="ARBA00023002"/>
    </source>
</evidence>
<dbReference type="PANTHER" id="PTHR24305">
    <property type="entry name" value="CYTOCHROME P450"/>
    <property type="match status" value="1"/>
</dbReference>
<dbReference type="AlphaFoldDB" id="A0A067LYJ5"/>
<dbReference type="InterPro" id="IPR001128">
    <property type="entry name" value="Cyt_P450"/>
</dbReference>
<dbReference type="InterPro" id="IPR017972">
    <property type="entry name" value="Cyt_P450_CS"/>
</dbReference>
<gene>
    <name evidence="11" type="ORF">BOTBODRAFT_179836</name>
</gene>
<dbReference type="PRINTS" id="PR00385">
    <property type="entry name" value="P450"/>
</dbReference>
<dbReference type="SUPFAM" id="SSF48264">
    <property type="entry name" value="Cytochrome P450"/>
    <property type="match status" value="1"/>
</dbReference>
<comment type="pathway">
    <text evidence="2">Secondary metabolite biosynthesis.</text>
</comment>
<evidence type="ECO:0000256" key="2">
    <source>
        <dbReference type="ARBA" id="ARBA00005179"/>
    </source>
</evidence>
<dbReference type="InterPro" id="IPR002401">
    <property type="entry name" value="Cyt_P450_E_grp-I"/>
</dbReference>
<evidence type="ECO:0000256" key="1">
    <source>
        <dbReference type="ARBA" id="ARBA00001971"/>
    </source>
</evidence>
<sequence length="163" mass="18412">MEGGKFAFNEEEVIGNTFIMLFAGHGTTARTSNKIKQILPDGRDPTFEDFESFTKIRNCIQEAMRLYPPFIGFDRDLRICTSFIAMFPIDYNPRHFPDPETFKPSRWGDGSVNPDAFGGFGQGPRACIGRKFSLAEATCFAVMLLRDWRVEVDLAEGGTPQQR</sequence>
<dbReference type="GO" id="GO:0005506">
    <property type="term" value="F:iron ion binding"/>
    <property type="evidence" value="ECO:0007669"/>
    <property type="project" value="InterPro"/>
</dbReference>
<dbReference type="STRING" id="930990.A0A067LYJ5"/>
<organism evidence="11 12">
    <name type="scientific">Botryobasidium botryosum (strain FD-172 SS1)</name>
    <dbReference type="NCBI Taxonomy" id="930990"/>
    <lineage>
        <taxon>Eukaryota</taxon>
        <taxon>Fungi</taxon>
        <taxon>Dikarya</taxon>
        <taxon>Basidiomycota</taxon>
        <taxon>Agaricomycotina</taxon>
        <taxon>Agaricomycetes</taxon>
        <taxon>Cantharellales</taxon>
        <taxon>Botryobasidiaceae</taxon>
        <taxon>Botryobasidium</taxon>
    </lineage>
</organism>
<evidence type="ECO:0008006" key="13">
    <source>
        <dbReference type="Google" id="ProtNLM"/>
    </source>
</evidence>
<dbReference type="GO" id="GO:0016705">
    <property type="term" value="F:oxidoreductase activity, acting on paired donors, with incorporation or reduction of molecular oxygen"/>
    <property type="evidence" value="ECO:0007669"/>
    <property type="project" value="InterPro"/>
</dbReference>
<dbReference type="InParanoid" id="A0A067LYJ5"/>
<keyword evidence="7 9" id="KW-0408">Iron</keyword>
<keyword evidence="5 9" id="KW-0479">Metal-binding</keyword>
<evidence type="ECO:0000256" key="8">
    <source>
        <dbReference type="ARBA" id="ARBA00023033"/>
    </source>
</evidence>
<keyword evidence="8 10" id="KW-0503">Monooxygenase</keyword>
<dbReference type="Gene3D" id="1.10.630.10">
    <property type="entry name" value="Cytochrome P450"/>
    <property type="match status" value="1"/>
</dbReference>
<dbReference type="GO" id="GO:0020037">
    <property type="term" value="F:heme binding"/>
    <property type="evidence" value="ECO:0007669"/>
    <property type="project" value="InterPro"/>
</dbReference>
<evidence type="ECO:0000256" key="5">
    <source>
        <dbReference type="ARBA" id="ARBA00022723"/>
    </source>
</evidence>
<comment type="similarity">
    <text evidence="3 10">Belongs to the cytochrome P450 family.</text>
</comment>
<evidence type="ECO:0000256" key="10">
    <source>
        <dbReference type="RuleBase" id="RU000461"/>
    </source>
</evidence>
<dbReference type="OrthoDB" id="1470350at2759"/>
<evidence type="ECO:0000313" key="11">
    <source>
        <dbReference type="EMBL" id="KDQ08483.1"/>
    </source>
</evidence>
<evidence type="ECO:0000256" key="9">
    <source>
        <dbReference type="PIRSR" id="PIRSR602401-1"/>
    </source>
</evidence>
<dbReference type="PRINTS" id="PR00463">
    <property type="entry name" value="EP450I"/>
</dbReference>
<accession>A0A067LYJ5</accession>
<dbReference type="GO" id="GO:0004497">
    <property type="term" value="F:monooxygenase activity"/>
    <property type="evidence" value="ECO:0007669"/>
    <property type="project" value="UniProtKB-KW"/>
</dbReference>
<dbReference type="CDD" id="cd00302">
    <property type="entry name" value="cytochrome_P450"/>
    <property type="match status" value="1"/>
</dbReference>
<dbReference type="InterPro" id="IPR050121">
    <property type="entry name" value="Cytochrome_P450_monoxygenase"/>
</dbReference>
<dbReference type="PANTHER" id="PTHR24305:SF166">
    <property type="entry name" value="CYTOCHROME P450 12A4, MITOCHONDRIAL-RELATED"/>
    <property type="match status" value="1"/>
</dbReference>
<dbReference type="Proteomes" id="UP000027195">
    <property type="component" value="Unassembled WGS sequence"/>
</dbReference>
<name>A0A067LYJ5_BOTB1</name>
<keyword evidence="12" id="KW-1185">Reference proteome</keyword>
<comment type="cofactor">
    <cofactor evidence="1 9">
        <name>heme</name>
        <dbReference type="ChEBI" id="CHEBI:30413"/>
    </cofactor>
</comment>
<proteinExistence type="inferred from homology"/>
<evidence type="ECO:0000256" key="4">
    <source>
        <dbReference type="ARBA" id="ARBA00022617"/>
    </source>
</evidence>
<protein>
    <recommendedName>
        <fullName evidence="13">Cytochrome P450</fullName>
    </recommendedName>
</protein>
<keyword evidence="4 9" id="KW-0349">Heme</keyword>
<dbReference type="InterPro" id="IPR036396">
    <property type="entry name" value="Cyt_P450_sf"/>
</dbReference>
<evidence type="ECO:0000313" key="12">
    <source>
        <dbReference type="Proteomes" id="UP000027195"/>
    </source>
</evidence>
<keyword evidence="6 10" id="KW-0560">Oxidoreductase</keyword>
<reference evidence="12" key="1">
    <citation type="journal article" date="2014" name="Proc. Natl. Acad. Sci. U.S.A.">
        <title>Extensive sampling of basidiomycete genomes demonstrates inadequacy of the white-rot/brown-rot paradigm for wood decay fungi.</title>
        <authorList>
            <person name="Riley R."/>
            <person name="Salamov A.A."/>
            <person name="Brown D.W."/>
            <person name="Nagy L.G."/>
            <person name="Floudas D."/>
            <person name="Held B.W."/>
            <person name="Levasseur A."/>
            <person name="Lombard V."/>
            <person name="Morin E."/>
            <person name="Otillar R."/>
            <person name="Lindquist E.A."/>
            <person name="Sun H."/>
            <person name="LaButti K.M."/>
            <person name="Schmutz J."/>
            <person name="Jabbour D."/>
            <person name="Luo H."/>
            <person name="Baker S.E."/>
            <person name="Pisabarro A.G."/>
            <person name="Walton J.D."/>
            <person name="Blanchette R.A."/>
            <person name="Henrissat B."/>
            <person name="Martin F."/>
            <person name="Cullen D."/>
            <person name="Hibbett D.S."/>
            <person name="Grigoriev I.V."/>
        </authorList>
    </citation>
    <scope>NUCLEOTIDE SEQUENCE [LARGE SCALE GENOMIC DNA]</scope>
    <source>
        <strain evidence="12">FD-172 SS1</strain>
    </source>
</reference>
<evidence type="ECO:0000256" key="7">
    <source>
        <dbReference type="ARBA" id="ARBA00023004"/>
    </source>
</evidence>
<dbReference type="Pfam" id="PF00067">
    <property type="entry name" value="p450"/>
    <property type="match status" value="1"/>
</dbReference>
<dbReference type="EMBL" id="KL198090">
    <property type="protein sequence ID" value="KDQ08483.1"/>
    <property type="molecule type" value="Genomic_DNA"/>
</dbReference>
<evidence type="ECO:0000256" key="3">
    <source>
        <dbReference type="ARBA" id="ARBA00010617"/>
    </source>
</evidence>
<dbReference type="HOGENOM" id="CLU_1626772_0_0_1"/>